<feature type="domain" description="DUF5118" evidence="4">
    <location>
        <begin position="59"/>
        <end position="105"/>
    </location>
</feature>
<reference evidence="5 6" key="1">
    <citation type="submission" date="2017-06" db="EMBL/GenBank/DDBJ databases">
        <authorList>
            <consortium name="Pathogen Informatics"/>
        </authorList>
    </citation>
    <scope>NUCLEOTIDE SEQUENCE [LARGE SCALE GENOMIC DNA]</scope>
    <source>
        <strain evidence="5 6">NCTC12947</strain>
    </source>
</reference>
<dbReference type="InterPro" id="IPR033413">
    <property type="entry name" value="DUF5117"/>
</dbReference>
<dbReference type="InterPro" id="IPR034032">
    <property type="entry name" value="Zn_MMP-like_bac"/>
</dbReference>
<dbReference type="InterPro" id="IPR032534">
    <property type="entry name" value="EcxA_zinc-bd"/>
</dbReference>
<dbReference type="Gene3D" id="3.40.390.10">
    <property type="entry name" value="Collagenase (Catalytic Domain)"/>
    <property type="match status" value="1"/>
</dbReference>
<evidence type="ECO:0000313" key="5">
    <source>
        <dbReference type="EMBL" id="SNV10445.1"/>
    </source>
</evidence>
<feature type="chain" id="PRO_5043690664" evidence="1">
    <location>
        <begin position="30"/>
        <end position="832"/>
    </location>
</feature>
<organism evidence="5 6">
    <name type="scientific">Capnocytophaga haemolytica</name>
    <dbReference type="NCBI Taxonomy" id="45243"/>
    <lineage>
        <taxon>Bacteria</taxon>
        <taxon>Pseudomonadati</taxon>
        <taxon>Bacteroidota</taxon>
        <taxon>Flavobacteriia</taxon>
        <taxon>Flavobacteriales</taxon>
        <taxon>Flavobacteriaceae</taxon>
        <taxon>Capnocytophaga</taxon>
    </lineage>
</organism>
<gene>
    <name evidence="5" type="ORF">SAMEA44541418_01303</name>
</gene>
<feature type="signal peptide" evidence="1">
    <location>
        <begin position="1"/>
        <end position="29"/>
    </location>
</feature>
<feature type="domain" description="DUF5117" evidence="3">
    <location>
        <begin position="115"/>
        <end position="305"/>
    </location>
</feature>
<dbReference type="Proteomes" id="UP000215539">
    <property type="component" value="Chromosome 1"/>
</dbReference>
<keyword evidence="1" id="KW-0732">Signal</keyword>
<protein>
    <submittedName>
        <fullName evidence="5">Glutamyl- and glutaminyl-tRNA synthetases</fullName>
    </submittedName>
</protein>
<dbReference type="Pfam" id="PF16313">
    <property type="entry name" value="DUF4953"/>
    <property type="match status" value="1"/>
</dbReference>
<sequence length="832" mass="95333">MKNKLYHITNLRKYALLFTFLCFTMSALAQKTATKDTIAKDTLKAKPVEKTPEQKRAEDYAKLIKKATLERKGLFTVRKADERWYFEIPDSLIGRYFLCITRLKSAPQGLGKYAGESVNEQTIYFEQKTDKTLYLRAFINKQEADSTSNIFAAVQNSKANPVVAAFNVIGRNPQTKAQLIDITDFFKKDNSITSFTSNFKSDKKLTAAADDRSALDDIHTYPINVEVLTTKTYPTSSGGTFAATLAGAVSVELNVSIVVLPKVPMQKRIFDPRVGYFTKSYIHFSDAQQRTETQAFIQRFRLEPRKEDVKKYLSGALVRPKKQIVFYIDPATPKQWQPYLIQGVNDWNAAFEQAGFKDAITAKPWPNDPSMSMEDARYSVIRYLASETSNAYGPRISDPRSGEIIESHVGWYHNVMKLVQQWYMVQAGAIDKRARKMQFDEALMGELVRFVSSHEVGHALGLRHNMGASYATPVEKLRDKAWVEANGHTVSIMDYARFNYVAQPEDHVSPKGIYPRIGVYDKWAIEWGYRWYGNKYRDAQQEQEALAEQISDRLKKDTRLWFGGEGTNDDPRSQTEDLSNDVMKANTYGLKNLRYVVANLPEWTKQPNDKYEYLKDSHKSAVGQYRRYLNHVLKHFGGRYSGVINSPEVYQAVPKEKLKEAIDYLDRELFEPPLWLYPEVIISKTGTDPHREINDFQTSAIEMTLRDRTLSRLANDALLTKNAYPVEQYLKDLAAAVWKPLGSDPQKAAYRRDLQGLYVEELGKSINPTAPKDGRKDKLVQHQDVPLYALQHLLYIEETIGKLMQKEPLGSLNHLHYQTLLKEIKEIKDPKK</sequence>
<dbReference type="PANTHER" id="PTHR38478:SF1">
    <property type="entry name" value="ZINC DEPENDENT METALLOPROTEASE DOMAIN LIPOPROTEIN"/>
    <property type="match status" value="1"/>
</dbReference>
<evidence type="ECO:0000259" key="2">
    <source>
        <dbReference type="Pfam" id="PF16313"/>
    </source>
</evidence>
<dbReference type="PANTHER" id="PTHR38478">
    <property type="entry name" value="PEPTIDASE M1A AND M12B"/>
    <property type="match status" value="1"/>
</dbReference>
<name>A0AAX2GZD9_9FLAO</name>
<dbReference type="InterPro" id="IPR024079">
    <property type="entry name" value="MetalloPept_cat_dom_sf"/>
</dbReference>
<dbReference type="RefSeq" id="WP_082752957.1">
    <property type="nucleotide sequence ID" value="NZ_CP014227.1"/>
</dbReference>
<accession>A0AAX2GZD9</accession>
<proteinExistence type="predicted"/>
<dbReference type="SUPFAM" id="SSF55486">
    <property type="entry name" value="Metalloproteases ('zincins'), catalytic domain"/>
    <property type="match status" value="1"/>
</dbReference>
<evidence type="ECO:0000256" key="1">
    <source>
        <dbReference type="SAM" id="SignalP"/>
    </source>
</evidence>
<dbReference type="InterPro" id="IPR033428">
    <property type="entry name" value="DUF5118"/>
</dbReference>
<dbReference type="Pfam" id="PF17162">
    <property type="entry name" value="DUF5118"/>
    <property type="match status" value="1"/>
</dbReference>
<dbReference type="GO" id="GO:0008237">
    <property type="term" value="F:metallopeptidase activity"/>
    <property type="evidence" value="ECO:0007669"/>
    <property type="project" value="InterPro"/>
</dbReference>
<evidence type="ECO:0000259" key="3">
    <source>
        <dbReference type="Pfam" id="PF17148"/>
    </source>
</evidence>
<feature type="domain" description="EcxA zinc-binding" evidence="2">
    <location>
        <begin position="436"/>
        <end position="741"/>
    </location>
</feature>
<dbReference type="CDD" id="cd04276">
    <property type="entry name" value="ZnMc_MMP_like_2"/>
    <property type="match status" value="1"/>
</dbReference>
<dbReference type="AlphaFoldDB" id="A0AAX2GZD9"/>
<dbReference type="Pfam" id="PF17148">
    <property type="entry name" value="DUF5117"/>
    <property type="match status" value="1"/>
</dbReference>
<evidence type="ECO:0000313" key="6">
    <source>
        <dbReference type="Proteomes" id="UP000215539"/>
    </source>
</evidence>
<dbReference type="EMBL" id="LT906449">
    <property type="protein sequence ID" value="SNV10445.1"/>
    <property type="molecule type" value="Genomic_DNA"/>
</dbReference>
<evidence type="ECO:0000259" key="4">
    <source>
        <dbReference type="Pfam" id="PF17162"/>
    </source>
</evidence>